<organism evidence="1">
    <name type="scientific">marine metagenome</name>
    <dbReference type="NCBI Taxonomy" id="408172"/>
    <lineage>
        <taxon>unclassified sequences</taxon>
        <taxon>metagenomes</taxon>
        <taxon>ecological metagenomes</taxon>
    </lineage>
</organism>
<gene>
    <name evidence="1" type="ORF">METZ01_LOCUS146522</name>
</gene>
<dbReference type="AlphaFoldDB" id="A0A381ZWI7"/>
<dbReference type="EMBL" id="UINC01022959">
    <property type="protein sequence ID" value="SVA93668.1"/>
    <property type="molecule type" value="Genomic_DNA"/>
</dbReference>
<dbReference type="Gene3D" id="3.40.50.10330">
    <property type="entry name" value="Probable inorganic polyphosphate/atp-NAD kinase, domain 1"/>
    <property type="match status" value="1"/>
</dbReference>
<name>A0A381ZWI7_9ZZZZ</name>
<proteinExistence type="predicted"/>
<sequence>MKQIKRKKFCILVNPVAGDGKTTKIFTKIQPLFDTSSVQSVKYFS</sequence>
<evidence type="ECO:0000313" key="1">
    <source>
        <dbReference type="EMBL" id="SVA93668.1"/>
    </source>
</evidence>
<feature type="non-terminal residue" evidence="1">
    <location>
        <position position="45"/>
    </location>
</feature>
<reference evidence="1" key="1">
    <citation type="submission" date="2018-05" db="EMBL/GenBank/DDBJ databases">
        <authorList>
            <person name="Lanie J.A."/>
            <person name="Ng W.-L."/>
            <person name="Kazmierczak K.M."/>
            <person name="Andrzejewski T.M."/>
            <person name="Davidsen T.M."/>
            <person name="Wayne K.J."/>
            <person name="Tettelin H."/>
            <person name="Glass J.I."/>
            <person name="Rusch D."/>
            <person name="Podicherti R."/>
            <person name="Tsui H.-C.T."/>
            <person name="Winkler M.E."/>
        </authorList>
    </citation>
    <scope>NUCLEOTIDE SEQUENCE</scope>
</reference>
<protein>
    <recommendedName>
        <fullName evidence="2">DAGKc domain-containing protein</fullName>
    </recommendedName>
</protein>
<dbReference type="InterPro" id="IPR017438">
    <property type="entry name" value="ATP-NAD_kinase_N"/>
</dbReference>
<accession>A0A381ZWI7</accession>
<evidence type="ECO:0008006" key="2">
    <source>
        <dbReference type="Google" id="ProtNLM"/>
    </source>
</evidence>